<dbReference type="AlphaFoldDB" id="A0A3G9J241"/>
<dbReference type="InterPro" id="IPR053149">
    <property type="entry name" value="TPK"/>
</dbReference>
<keyword evidence="1" id="KW-0808">Transferase</keyword>
<dbReference type="SUPFAM" id="SSF63999">
    <property type="entry name" value="Thiamin pyrophosphokinase, catalytic domain"/>
    <property type="match status" value="1"/>
</dbReference>
<dbReference type="GO" id="GO:0030975">
    <property type="term" value="F:thiamine binding"/>
    <property type="evidence" value="ECO:0007669"/>
    <property type="project" value="InterPro"/>
</dbReference>
<dbReference type="PANTHER" id="PTHR41299">
    <property type="entry name" value="THIAMINE PYROPHOSPHOKINASE"/>
    <property type="match status" value="1"/>
</dbReference>
<dbReference type="InterPro" id="IPR036371">
    <property type="entry name" value="TPK_B1-bd_sf"/>
</dbReference>
<keyword evidence="8" id="KW-1185">Reference proteome</keyword>
<feature type="domain" description="Thiamin pyrophosphokinase thiamin-binding" evidence="6">
    <location>
        <begin position="141"/>
        <end position="207"/>
    </location>
</feature>
<dbReference type="SMART" id="SM00983">
    <property type="entry name" value="TPK_B1_binding"/>
    <property type="match status" value="1"/>
</dbReference>
<keyword evidence="3 7" id="KW-0418">Kinase</keyword>
<dbReference type="Pfam" id="PF04263">
    <property type="entry name" value="TPK_catalytic"/>
    <property type="match status" value="1"/>
</dbReference>
<dbReference type="RefSeq" id="WP_125654596.1">
    <property type="nucleotide sequence ID" value="NZ_JACHXC010000007.1"/>
</dbReference>
<reference evidence="7 8" key="1">
    <citation type="submission" date="2018-11" db="EMBL/GenBank/DDBJ databases">
        <title>Complete genome sequence of Paenibacillus baekrokdamisoli strain KCTC 33723.</title>
        <authorList>
            <person name="Kang S.W."/>
            <person name="Lee K.C."/>
            <person name="Kim K.K."/>
            <person name="Kim J.S."/>
            <person name="Kim D.S."/>
            <person name="Ko S.H."/>
            <person name="Yang S.H."/>
            <person name="Lee J.S."/>
        </authorList>
    </citation>
    <scope>NUCLEOTIDE SEQUENCE [LARGE SCALE GENOMIC DNA]</scope>
    <source>
        <strain evidence="7 8">KCTC 33723</strain>
    </source>
</reference>
<dbReference type="EC" id="2.7.6.2" evidence="5"/>
<dbReference type="GO" id="GO:0005524">
    <property type="term" value="F:ATP binding"/>
    <property type="evidence" value="ECO:0007669"/>
    <property type="project" value="UniProtKB-KW"/>
</dbReference>
<organism evidence="7 8">
    <name type="scientific">Paenibacillus baekrokdamisoli</name>
    <dbReference type="NCBI Taxonomy" id="1712516"/>
    <lineage>
        <taxon>Bacteria</taxon>
        <taxon>Bacillati</taxon>
        <taxon>Bacillota</taxon>
        <taxon>Bacilli</taxon>
        <taxon>Bacillales</taxon>
        <taxon>Paenibacillaceae</taxon>
        <taxon>Paenibacillus</taxon>
    </lineage>
</organism>
<accession>A0A3G9J241</accession>
<evidence type="ECO:0000313" key="7">
    <source>
        <dbReference type="EMBL" id="BBH19911.1"/>
    </source>
</evidence>
<dbReference type="InterPro" id="IPR006282">
    <property type="entry name" value="Thi_PPkinase"/>
</dbReference>
<dbReference type="InterPro" id="IPR007371">
    <property type="entry name" value="TPK_catalytic"/>
</dbReference>
<dbReference type="EMBL" id="AP019308">
    <property type="protein sequence ID" value="BBH19911.1"/>
    <property type="molecule type" value="Genomic_DNA"/>
</dbReference>
<gene>
    <name evidence="7" type="ORF">Back11_12560</name>
</gene>
<dbReference type="Proteomes" id="UP000275368">
    <property type="component" value="Chromosome"/>
</dbReference>
<evidence type="ECO:0000313" key="8">
    <source>
        <dbReference type="Proteomes" id="UP000275368"/>
    </source>
</evidence>
<evidence type="ECO:0000256" key="5">
    <source>
        <dbReference type="NCBIfam" id="TIGR01378"/>
    </source>
</evidence>
<dbReference type="Pfam" id="PF04265">
    <property type="entry name" value="TPK_B1_binding"/>
    <property type="match status" value="1"/>
</dbReference>
<sequence>MLIKRILIFTGGHLNEWALALIQPNDYLIGADAGALFLITNGYKPDVSLGDFDSVTAEELEVIRSNSSETLDFDPIDKDFTDTELAWQFALKKQPEEILLVGAIGTRFDHSLANVHLLRQAADQNILARIVDKHNCIRIVGNEMTLIRSSYTYVSLLPLTATVAGITLKGFQYPLDEATLQIGQSLGISNKLSEDSASIRIREGLLLVIESMD</sequence>
<dbReference type="GO" id="GO:0009229">
    <property type="term" value="P:thiamine diphosphate biosynthetic process"/>
    <property type="evidence" value="ECO:0007669"/>
    <property type="project" value="InterPro"/>
</dbReference>
<keyword evidence="4" id="KW-0067">ATP-binding</keyword>
<dbReference type="SUPFAM" id="SSF63862">
    <property type="entry name" value="Thiamin pyrophosphokinase, substrate-binding domain"/>
    <property type="match status" value="1"/>
</dbReference>
<evidence type="ECO:0000256" key="2">
    <source>
        <dbReference type="ARBA" id="ARBA00022741"/>
    </source>
</evidence>
<evidence type="ECO:0000256" key="3">
    <source>
        <dbReference type="ARBA" id="ARBA00022777"/>
    </source>
</evidence>
<dbReference type="GO" id="GO:0004788">
    <property type="term" value="F:thiamine diphosphokinase activity"/>
    <property type="evidence" value="ECO:0007669"/>
    <property type="project" value="UniProtKB-UniRule"/>
</dbReference>
<protein>
    <recommendedName>
        <fullName evidence="5">Thiamine diphosphokinase</fullName>
        <ecNumber evidence="5">2.7.6.2</ecNumber>
    </recommendedName>
</protein>
<name>A0A3G9J241_9BACL</name>
<dbReference type="InterPro" id="IPR036759">
    <property type="entry name" value="TPK_catalytic_sf"/>
</dbReference>
<dbReference type="OrthoDB" id="9804377at2"/>
<evidence type="ECO:0000256" key="1">
    <source>
        <dbReference type="ARBA" id="ARBA00022679"/>
    </source>
</evidence>
<dbReference type="GO" id="GO:0016301">
    <property type="term" value="F:kinase activity"/>
    <property type="evidence" value="ECO:0007669"/>
    <property type="project" value="UniProtKB-KW"/>
</dbReference>
<dbReference type="InterPro" id="IPR007373">
    <property type="entry name" value="Thiamin_PyroPKinase_B1-bd"/>
</dbReference>
<dbReference type="CDD" id="cd07995">
    <property type="entry name" value="TPK"/>
    <property type="match status" value="1"/>
</dbReference>
<dbReference type="PANTHER" id="PTHR41299:SF1">
    <property type="entry name" value="THIAMINE PYROPHOSPHOKINASE"/>
    <property type="match status" value="1"/>
</dbReference>
<dbReference type="Gene3D" id="3.40.50.10240">
    <property type="entry name" value="Thiamin pyrophosphokinase, catalytic domain"/>
    <property type="match status" value="1"/>
</dbReference>
<dbReference type="GO" id="GO:0006772">
    <property type="term" value="P:thiamine metabolic process"/>
    <property type="evidence" value="ECO:0007669"/>
    <property type="project" value="UniProtKB-UniRule"/>
</dbReference>
<dbReference type="KEGG" id="pbk:Back11_12560"/>
<proteinExistence type="predicted"/>
<evidence type="ECO:0000259" key="6">
    <source>
        <dbReference type="SMART" id="SM00983"/>
    </source>
</evidence>
<evidence type="ECO:0000256" key="4">
    <source>
        <dbReference type="ARBA" id="ARBA00022840"/>
    </source>
</evidence>
<keyword evidence="2" id="KW-0547">Nucleotide-binding</keyword>
<dbReference type="NCBIfam" id="TIGR01378">
    <property type="entry name" value="thi_PPkinase"/>
    <property type="match status" value="1"/>
</dbReference>